<dbReference type="Pfam" id="PF12937">
    <property type="entry name" value="F-box-like"/>
    <property type="match status" value="1"/>
</dbReference>
<comment type="caution">
    <text evidence="2">The sequence shown here is derived from an EMBL/GenBank/DDBJ whole genome shotgun (WGS) entry which is preliminary data.</text>
</comment>
<dbReference type="AlphaFoldDB" id="A0AAD2I0B9"/>
<dbReference type="EMBL" id="CAVNYO010000478">
    <property type="protein sequence ID" value="CAK5284028.1"/>
    <property type="molecule type" value="Genomic_DNA"/>
</dbReference>
<dbReference type="Gene3D" id="1.20.1280.50">
    <property type="match status" value="1"/>
</dbReference>
<sequence length="470" mass="52930">MTSIDIQLRLREIPRKIAALEWEIITLRAERQTLLPFYTPILLLPAELTSEIFQWSTQDEESCGKGMEQSMRLSGVCRAWRDVAIWTPQLWTRFDVSLFIANPAKLDEFVGLCISRAGSLSLELSVSFSWTPPSSQIINVVQVVARHSTRWRALTFEDLLPNALSVLPSGITWPSLERLSISAIFKGEILTPFEAFQNSPALRTVRLAVLDDTHLLLPWSQLHHLTLIALDTDACVRVLRRTTGLQTLTCRSRLALPVPVELVTLPDLVQYHSLGDNLGPTAYLILPALQYLTIENLELVPGLLERSSAARTLIALTVSDTPTMDQLKRLPRLPSTKHLTIKYFSAAKRDVCRKFIQALNYRVPLSSSEKLTVIFPVLETLTLHNCWFETLSVEEVAEMVKRRFPETNGSLRSISVDFMGPTGTNVLKAVDDLREMRHQGLELNFSWSDEPLCPGQSTDFISALSDSKEL</sequence>
<dbReference type="SUPFAM" id="SSF81383">
    <property type="entry name" value="F-box domain"/>
    <property type="match status" value="1"/>
</dbReference>
<accession>A0AAD2I0B9</accession>
<keyword evidence="3" id="KW-1185">Reference proteome</keyword>
<evidence type="ECO:0000259" key="1">
    <source>
        <dbReference type="Pfam" id="PF12937"/>
    </source>
</evidence>
<dbReference type="Gene3D" id="3.80.10.10">
    <property type="entry name" value="Ribonuclease Inhibitor"/>
    <property type="match status" value="1"/>
</dbReference>
<proteinExistence type="predicted"/>
<feature type="domain" description="F-box" evidence="1">
    <location>
        <begin position="42"/>
        <end position="95"/>
    </location>
</feature>
<dbReference type="InterPro" id="IPR001810">
    <property type="entry name" value="F-box_dom"/>
</dbReference>
<reference evidence="2" key="1">
    <citation type="submission" date="2023-11" db="EMBL/GenBank/DDBJ databases">
        <authorList>
            <person name="De Vega J J."/>
            <person name="De Vega J J."/>
        </authorList>
    </citation>
    <scope>NUCLEOTIDE SEQUENCE</scope>
</reference>
<evidence type="ECO:0000313" key="2">
    <source>
        <dbReference type="EMBL" id="CAK5284028.1"/>
    </source>
</evidence>
<dbReference type="SUPFAM" id="SSF52058">
    <property type="entry name" value="L domain-like"/>
    <property type="match status" value="1"/>
</dbReference>
<protein>
    <recommendedName>
        <fullName evidence="1">F-box domain-containing protein</fullName>
    </recommendedName>
</protein>
<dbReference type="Proteomes" id="UP001295794">
    <property type="component" value="Unassembled WGS sequence"/>
</dbReference>
<dbReference type="InterPro" id="IPR036047">
    <property type="entry name" value="F-box-like_dom_sf"/>
</dbReference>
<gene>
    <name evidence="2" type="ORF">MYCIT1_LOCUS36994</name>
</gene>
<name>A0AAD2I0B9_9AGAR</name>
<evidence type="ECO:0000313" key="3">
    <source>
        <dbReference type="Proteomes" id="UP001295794"/>
    </source>
</evidence>
<organism evidence="2 3">
    <name type="scientific">Mycena citricolor</name>
    <dbReference type="NCBI Taxonomy" id="2018698"/>
    <lineage>
        <taxon>Eukaryota</taxon>
        <taxon>Fungi</taxon>
        <taxon>Dikarya</taxon>
        <taxon>Basidiomycota</taxon>
        <taxon>Agaricomycotina</taxon>
        <taxon>Agaricomycetes</taxon>
        <taxon>Agaricomycetidae</taxon>
        <taxon>Agaricales</taxon>
        <taxon>Marasmiineae</taxon>
        <taxon>Mycenaceae</taxon>
        <taxon>Mycena</taxon>
    </lineage>
</organism>
<dbReference type="InterPro" id="IPR032675">
    <property type="entry name" value="LRR_dom_sf"/>
</dbReference>